<dbReference type="OrthoDB" id="9800082at2"/>
<dbReference type="InterPro" id="IPR010282">
    <property type="entry name" value="Uncharacterised_HutD/Ves"/>
</dbReference>
<sequence>MIVVDPEDVEPKPWRNGRGITRELWAEPSGSGAGADFEWRLSLADLGENGPFSRFDGVERIFTPVVGGCFELTVDGRPHRATRYQQVRFPGEAAVAVRGLVEPARVLNLMTVRGRCRGDVQVRRCHGEITWNAGVRSLLLVAGRLAIGAVELPRLGLAVTSGPALSGTAEDALVVEVHVFRGVRLGTG</sequence>
<protein>
    <recommendedName>
        <fullName evidence="5">HutD protein</fullName>
    </recommendedName>
</protein>
<dbReference type="InterPro" id="IPR011051">
    <property type="entry name" value="RmlC_Cupin_sf"/>
</dbReference>
<dbReference type="SUPFAM" id="SSF51182">
    <property type="entry name" value="RmlC-like cupins"/>
    <property type="match status" value="1"/>
</dbReference>
<dbReference type="Gene3D" id="2.60.120.10">
    <property type="entry name" value="Jelly Rolls"/>
    <property type="match status" value="1"/>
</dbReference>
<dbReference type="EMBL" id="RBXX01000002">
    <property type="protein sequence ID" value="RKT87154.1"/>
    <property type="molecule type" value="Genomic_DNA"/>
</dbReference>
<dbReference type="PANTHER" id="PTHR37943:SF1">
    <property type="entry name" value="PROTEIN VES"/>
    <property type="match status" value="1"/>
</dbReference>
<accession>A0A1I4VYW2</accession>
<evidence type="ECO:0008006" key="5">
    <source>
        <dbReference type="Google" id="ProtNLM"/>
    </source>
</evidence>
<evidence type="ECO:0000313" key="1">
    <source>
        <dbReference type="EMBL" id="RKT87154.1"/>
    </source>
</evidence>
<dbReference type="RefSeq" id="WP_093149185.1">
    <property type="nucleotide sequence ID" value="NZ_FOUP01000002.1"/>
</dbReference>
<dbReference type="Proteomes" id="UP000199398">
    <property type="component" value="Unassembled WGS sequence"/>
</dbReference>
<dbReference type="STRING" id="455193.SAMN05421805_102437"/>
<dbReference type="Pfam" id="PF05962">
    <property type="entry name" value="HutD"/>
    <property type="match status" value="1"/>
</dbReference>
<dbReference type="PANTHER" id="PTHR37943">
    <property type="entry name" value="PROTEIN VES"/>
    <property type="match status" value="1"/>
</dbReference>
<dbReference type="EMBL" id="FOUP01000002">
    <property type="protein sequence ID" value="SFN06156.1"/>
    <property type="molecule type" value="Genomic_DNA"/>
</dbReference>
<evidence type="ECO:0000313" key="4">
    <source>
        <dbReference type="Proteomes" id="UP000270697"/>
    </source>
</evidence>
<dbReference type="Proteomes" id="UP000270697">
    <property type="component" value="Unassembled WGS sequence"/>
</dbReference>
<evidence type="ECO:0000313" key="3">
    <source>
        <dbReference type="Proteomes" id="UP000199398"/>
    </source>
</evidence>
<keyword evidence="4" id="KW-1185">Reference proteome</keyword>
<dbReference type="AlphaFoldDB" id="A0A1I4VYW2"/>
<reference evidence="1 4" key="2">
    <citation type="submission" date="2018-10" db="EMBL/GenBank/DDBJ databases">
        <title>Sequencing the genomes of 1000 actinobacteria strains.</title>
        <authorList>
            <person name="Klenk H.-P."/>
        </authorList>
    </citation>
    <scope>NUCLEOTIDE SEQUENCE [LARGE SCALE GENOMIC DNA]</scope>
    <source>
        <strain evidence="1 4">DSM 45119</strain>
    </source>
</reference>
<evidence type="ECO:0000313" key="2">
    <source>
        <dbReference type="EMBL" id="SFN06156.1"/>
    </source>
</evidence>
<gene>
    <name evidence="1" type="ORF">ATL45_5549</name>
    <name evidence="2" type="ORF">SAMN05421805_102437</name>
</gene>
<name>A0A1I4VYW2_9PSEU</name>
<organism evidence="2 3">
    <name type="scientific">Saccharopolyspora antimicrobica</name>
    <dbReference type="NCBI Taxonomy" id="455193"/>
    <lineage>
        <taxon>Bacteria</taxon>
        <taxon>Bacillati</taxon>
        <taxon>Actinomycetota</taxon>
        <taxon>Actinomycetes</taxon>
        <taxon>Pseudonocardiales</taxon>
        <taxon>Pseudonocardiaceae</taxon>
        <taxon>Saccharopolyspora</taxon>
    </lineage>
</organism>
<reference evidence="2 3" key="1">
    <citation type="submission" date="2016-10" db="EMBL/GenBank/DDBJ databases">
        <authorList>
            <person name="de Groot N.N."/>
        </authorList>
    </citation>
    <scope>NUCLEOTIDE SEQUENCE [LARGE SCALE GENOMIC DNA]</scope>
    <source>
        <strain evidence="2 3">CPCC 201259</strain>
    </source>
</reference>
<dbReference type="InterPro" id="IPR014710">
    <property type="entry name" value="RmlC-like_jellyroll"/>
</dbReference>
<proteinExistence type="predicted"/>